<dbReference type="SUPFAM" id="SSF111352">
    <property type="entry name" value="Ammonium transporter"/>
    <property type="match status" value="1"/>
</dbReference>
<dbReference type="InterPro" id="IPR024041">
    <property type="entry name" value="NH4_transpt_AmtB-like_dom"/>
</dbReference>
<dbReference type="RefSeq" id="WP_200349884.1">
    <property type="nucleotide sequence ID" value="NZ_BAABHZ010000010.1"/>
</dbReference>
<feature type="transmembrane region" description="Helical" evidence="8">
    <location>
        <begin position="382"/>
        <end position="405"/>
    </location>
</feature>
<feature type="transmembrane region" description="Helical" evidence="8">
    <location>
        <begin position="312"/>
        <end position="332"/>
    </location>
</feature>
<evidence type="ECO:0000256" key="3">
    <source>
        <dbReference type="ARBA" id="ARBA00022448"/>
    </source>
</evidence>
<comment type="caution">
    <text evidence="11">The sequence shown here is derived from an EMBL/GenBank/DDBJ whole genome shotgun (WGS) entry which is preliminary data.</text>
</comment>
<feature type="transmembrane region" description="Helical" evidence="8">
    <location>
        <begin position="287"/>
        <end position="306"/>
    </location>
</feature>
<gene>
    <name evidence="11" type="ORF">JIN84_04875</name>
</gene>
<reference evidence="11" key="1">
    <citation type="submission" date="2021-01" db="EMBL/GenBank/DDBJ databases">
        <title>Modified the classification status of verrucomicrobia.</title>
        <authorList>
            <person name="Feng X."/>
        </authorList>
    </citation>
    <scope>NUCLEOTIDE SEQUENCE</scope>
    <source>
        <strain evidence="11">JCM 18052</strain>
    </source>
</reference>
<evidence type="ECO:0000256" key="2">
    <source>
        <dbReference type="ARBA" id="ARBA00005887"/>
    </source>
</evidence>
<feature type="transmembrane region" description="Helical" evidence="8">
    <location>
        <begin position="257"/>
        <end position="278"/>
    </location>
</feature>
<feature type="transmembrane region" description="Helical" evidence="8">
    <location>
        <begin position="72"/>
        <end position="95"/>
    </location>
</feature>
<evidence type="ECO:0000256" key="1">
    <source>
        <dbReference type="ARBA" id="ARBA00004141"/>
    </source>
</evidence>
<protein>
    <recommendedName>
        <fullName evidence="8">Ammonium transporter</fullName>
    </recommendedName>
</protein>
<dbReference type="InterPro" id="IPR029020">
    <property type="entry name" value="Ammonium/urea_transptr"/>
</dbReference>
<keyword evidence="3 8" id="KW-0813">Transport</keyword>
<feature type="transmembrane region" description="Helical" evidence="8">
    <location>
        <begin position="157"/>
        <end position="179"/>
    </location>
</feature>
<name>A0A934R278_9BACT</name>
<evidence type="ECO:0000256" key="7">
    <source>
        <dbReference type="ARBA" id="ARBA00023177"/>
    </source>
</evidence>
<keyword evidence="9" id="KW-0732">Signal</keyword>
<comment type="similarity">
    <text evidence="2 8">Belongs to the ammonia transporter channel (TC 1.A.11.2) family.</text>
</comment>
<feature type="signal peptide" evidence="9">
    <location>
        <begin position="1"/>
        <end position="26"/>
    </location>
</feature>
<keyword evidence="4 8" id="KW-0812">Transmembrane</keyword>
<evidence type="ECO:0000256" key="4">
    <source>
        <dbReference type="ARBA" id="ARBA00022692"/>
    </source>
</evidence>
<feature type="transmembrane region" description="Helical" evidence="8">
    <location>
        <begin position="191"/>
        <end position="209"/>
    </location>
</feature>
<feature type="chain" id="PRO_5038083952" description="Ammonium transporter" evidence="9">
    <location>
        <begin position="27"/>
        <end position="436"/>
    </location>
</feature>
<dbReference type="NCBIfam" id="TIGR00836">
    <property type="entry name" value="amt"/>
    <property type="match status" value="1"/>
</dbReference>
<dbReference type="AlphaFoldDB" id="A0A934R278"/>
<accession>A0A934R278</accession>
<dbReference type="PANTHER" id="PTHR43029:SF10">
    <property type="entry name" value="AMMONIUM TRANSPORTER MEP2"/>
    <property type="match status" value="1"/>
</dbReference>
<dbReference type="Proteomes" id="UP000600139">
    <property type="component" value="Unassembled WGS sequence"/>
</dbReference>
<keyword evidence="6 8" id="KW-0472">Membrane</keyword>
<feature type="transmembrane region" description="Helical" evidence="8">
    <location>
        <begin position="344"/>
        <end position="362"/>
    </location>
</feature>
<evidence type="ECO:0000256" key="8">
    <source>
        <dbReference type="RuleBase" id="RU362002"/>
    </source>
</evidence>
<evidence type="ECO:0000256" key="9">
    <source>
        <dbReference type="SAM" id="SignalP"/>
    </source>
</evidence>
<dbReference type="GO" id="GO:0005886">
    <property type="term" value="C:plasma membrane"/>
    <property type="evidence" value="ECO:0007669"/>
    <property type="project" value="UniProtKB-SubCell"/>
</dbReference>
<feature type="domain" description="Ammonium transporter AmtB-like" evidence="10">
    <location>
        <begin position="39"/>
        <end position="432"/>
    </location>
</feature>
<sequence>MQCVNTFKTSRLVLGFLALSTVFLQAQNTSPTVDSGNTAWVLTATALVLFMTMPGLALFYGGLVRGRNVLSVMAQCGGIACMASLLWVAVGYSLAFKGDGGWIGNLNALFLKGVTVDSVAAGTQLPEVLFVMFQMTFAIITPCLYIGAVVERMKFGALMLFSALWLLAVYFPVTHWVWGGGWLQDMGVKDLAGGIVVHATAGITALILAMMLGKRRGFPEHPHPPHQPGMVYIGAAMLWVGWFGFNGGSQLAANGPAGMTVLVTHLSACAAGLVWCLLERLRNGKAGLIGMVTGLVAGLATITPASGDVGPLGAIVIGSLSAVVCYFSVSLIREKLHIDDSLDVFAVHGVGGILGTVLLAFFGQPSLGGLGHVKSVGTQLGIQLTGLGVTILWSAVATVALVFIVRAILGLRVSEEQEAEGLDRSEHGENAYPMES</sequence>
<dbReference type="GO" id="GO:0008519">
    <property type="term" value="F:ammonium channel activity"/>
    <property type="evidence" value="ECO:0007669"/>
    <property type="project" value="InterPro"/>
</dbReference>
<feature type="transmembrane region" description="Helical" evidence="8">
    <location>
        <begin position="229"/>
        <end position="245"/>
    </location>
</feature>
<evidence type="ECO:0000256" key="6">
    <source>
        <dbReference type="ARBA" id="ARBA00023136"/>
    </source>
</evidence>
<evidence type="ECO:0000256" key="5">
    <source>
        <dbReference type="ARBA" id="ARBA00022989"/>
    </source>
</evidence>
<dbReference type="InterPro" id="IPR001905">
    <property type="entry name" value="Ammonium_transpt"/>
</dbReference>
<evidence type="ECO:0000259" key="10">
    <source>
        <dbReference type="Pfam" id="PF00909"/>
    </source>
</evidence>
<feature type="transmembrane region" description="Helical" evidence="8">
    <location>
        <begin position="39"/>
        <end position="60"/>
    </location>
</feature>
<keyword evidence="12" id="KW-1185">Reference proteome</keyword>
<dbReference type="EMBL" id="JAENIK010000004">
    <property type="protein sequence ID" value="MBK1814936.1"/>
    <property type="molecule type" value="Genomic_DNA"/>
</dbReference>
<dbReference type="Pfam" id="PF00909">
    <property type="entry name" value="Ammonium_transp"/>
    <property type="match status" value="1"/>
</dbReference>
<proteinExistence type="inferred from homology"/>
<keyword evidence="5 8" id="KW-1133">Transmembrane helix</keyword>
<keyword evidence="7 8" id="KW-0924">Ammonia transport</keyword>
<evidence type="ECO:0000313" key="11">
    <source>
        <dbReference type="EMBL" id="MBK1814936.1"/>
    </source>
</evidence>
<comment type="subcellular location">
    <subcellularLocation>
        <location evidence="8">Cell membrane</location>
        <topology evidence="8">Multi-pass membrane protein</topology>
    </subcellularLocation>
    <subcellularLocation>
        <location evidence="1">Membrane</location>
        <topology evidence="1">Multi-pass membrane protein</topology>
    </subcellularLocation>
</comment>
<organism evidence="11 12">
    <name type="scientific">Luteolibacter yonseiensis</name>
    <dbReference type="NCBI Taxonomy" id="1144680"/>
    <lineage>
        <taxon>Bacteria</taxon>
        <taxon>Pseudomonadati</taxon>
        <taxon>Verrucomicrobiota</taxon>
        <taxon>Verrucomicrobiia</taxon>
        <taxon>Verrucomicrobiales</taxon>
        <taxon>Verrucomicrobiaceae</taxon>
        <taxon>Luteolibacter</taxon>
    </lineage>
</organism>
<feature type="transmembrane region" description="Helical" evidence="8">
    <location>
        <begin position="128"/>
        <end position="150"/>
    </location>
</feature>
<dbReference type="Gene3D" id="1.10.3430.10">
    <property type="entry name" value="Ammonium transporter AmtB like domains"/>
    <property type="match status" value="1"/>
</dbReference>
<dbReference type="PANTHER" id="PTHR43029">
    <property type="entry name" value="AMMONIUM TRANSPORTER MEP2"/>
    <property type="match status" value="1"/>
</dbReference>
<evidence type="ECO:0000313" key="12">
    <source>
        <dbReference type="Proteomes" id="UP000600139"/>
    </source>
</evidence>